<dbReference type="InterPro" id="IPR036852">
    <property type="entry name" value="Peptidase_S8/S53_dom_sf"/>
</dbReference>
<dbReference type="EMBL" id="FZNR01000013">
    <property type="protein sequence ID" value="SNS29872.1"/>
    <property type="molecule type" value="Genomic_DNA"/>
</dbReference>
<feature type="compositionally biased region" description="Low complexity" evidence="10">
    <location>
        <begin position="412"/>
        <end position="424"/>
    </location>
</feature>
<dbReference type="InterPro" id="IPR000209">
    <property type="entry name" value="Peptidase_S8/S53_dom"/>
</dbReference>
<dbReference type="InterPro" id="IPR022398">
    <property type="entry name" value="Peptidase_S8_His-AS"/>
</dbReference>
<evidence type="ECO:0000256" key="8">
    <source>
        <dbReference type="PROSITE-ProRule" id="PRU01240"/>
    </source>
</evidence>
<name>A0A239DCT9_9ACTN</name>
<dbReference type="InterPro" id="IPR015500">
    <property type="entry name" value="Peptidase_S8_subtilisin-rel"/>
</dbReference>
<evidence type="ECO:0000256" key="6">
    <source>
        <dbReference type="ARBA" id="ARBA00022825"/>
    </source>
</evidence>
<dbReference type="InterPro" id="IPR023827">
    <property type="entry name" value="Peptidase_S8_Asp-AS"/>
</dbReference>
<dbReference type="Pfam" id="PF00082">
    <property type="entry name" value="Peptidase_S8"/>
    <property type="match status" value="1"/>
</dbReference>
<comment type="subcellular location">
    <subcellularLocation>
        <location evidence="1">Secreted</location>
    </subcellularLocation>
</comment>
<evidence type="ECO:0000256" key="3">
    <source>
        <dbReference type="ARBA" id="ARBA00022525"/>
    </source>
</evidence>
<proteinExistence type="inferred from homology"/>
<accession>A0A239DCT9</accession>
<dbReference type="Gene3D" id="3.40.50.200">
    <property type="entry name" value="Peptidase S8/S53 domain"/>
    <property type="match status" value="1"/>
</dbReference>
<evidence type="ECO:0000256" key="5">
    <source>
        <dbReference type="ARBA" id="ARBA00022801"/>
    </source>
</evidence>
<feature type="region of interest" description="Disordered" evidence="10">
    <location>
        <begin position="402"/>
        <end position="445"/>
    </location>
</feature>
<feature type="active site" description="Charge relay system" evidence="7 8">
    <location>
        <position position="182"/>
    </location>
</feature>
<feature type="active site" description="Charge relay system" evidence="7 8">
    <location>
        <position position="148"/>
    </location>
</feature>
<evidence type="ECO:0000259" key="11">
    <source>
        <dbReference type="Pfam" id="PF00082"/>
    </source>
</evidence>
<evidence type="ECO:0000313" key="13">
    <source>
        <dbReference type="Proteomes" id="UP000198415"/>
    </source>
</evidence>
<evidence type="ECO:0000313" key="12">
    <source>
        <dbReference type="EMBL" id="SNS29872.1"/>
    </source>
</evidence>
<dbReference type="InterPro" id="IPR050131">
    <property type="entry name" value="Peptidase_S8_subtilisin-like"/>
</dbReference>
<feature type="active site" description="Charge relay system" evidence="7 8">
    <location>
        <position position="341"/>
    </location>
</feature>
<organism evidence="12 13">
    <name type="scientific">Actinoplanes regularis</name>
    <dbReference type="NCBI Taxonomy" id="52697"/>
    <lineage>
        <taxon>Bacteria</taxon>
        <taxon>Bacillati</taxon>
        <taxon>Actinomycetota</taxon>
        <taxon>Actinomycetes</taxon>
        <taxon>Micromonosporales</taxon>
        <taxon>Micromonosporaceae</taxon>
        <taxon>Actinoplanes</taxon>
    </lineage>
</organism>
<dbReference type="PROSITE" id="PS51892">
    <property type="entry name" value="SUBTILASE"/>
    <property type="match status" value="1"/>
</dbReference>
<reference evidence="12 13" key="1">
    <citation type="submission" date="2017-06" db="EMBL/GenBank/DDBJ databases">
        <authorList>
            <person name="Kim H.J."/>
            <person name="Triplett B.A."/>
        </authorList>
    </citation>
    <scope>NUCLEOTIDE SEQUENCE [LARGE SCALE GENOMIC DNA]</scope>
    <source>
        <strain evidence="12 13">DSM 43151</strain>
    </source>
</reference>
<dbReference type="PROSITE" id="PS00137">
    <property type="entry name" value="SUBTILASE_HIS"/>
    <property type="match status" value="1"/>
</dbReference>
<keyword evidence="6 8" id="KW-0720">Serine protease</keyword>
<dbReference type="SUPFAM" id="SSF52743">
    <property type="entry name" value="Subtilisin-like"/>
    <property type="match status" value="1"/>
</dbReference>
<dbReference type="PRINTS" id="PR00723">
    <property type="entry name" value="SUBTILISIN"/>
</dbReference>
<evidence type="ECO:0000256" key="7">
    <source>
        <dbReference type="PIRSR" id="PIRSR615500-1"/>
    </source>
</evidence>
<dbReference type="OrthoDB" id="5240330at2"/>
<dbReference type="InterPro" id="IPR023828">
    <property type="entry name" value="Peptidase_S8_Ser-AS"/>
</dbReference>
<dbReference type="Proteomes" id="UP000198415">
    <property type="component" value="Unassembled WGS sequence"/>
</dbReference>
<keyword evidence="3" id="KW-0964">Secreted</keyword>
<sequence>MKVALRRYAVGTVATAVLAGAAAFVLPTGTADWTPVTYGLTESADRLVPATVTPEKPARVVSTTVDKSGKPVVTVKTATDKAAAVKLVEKAQRAENAVGVELDAKVYALGAPTGSDQYRGQQWDLATMRATEAWQKSTGAGVTVAVIDTGVDATNVDLYGKVLTGWDATTDKAGGNVDANGHGTHVAGTIGAVTGNTIGVSSVAPDTKIMPVRVLGKDGSGNMSDTAEGIIWAADHGAQVINMSLGGTSKVTAVSNAIAYARGKGVTVVAAAGNERAKGSPVSYPGADAGVIAVAATDSSDRVASYSNAGSYVDVAAPGSDIMSTYPSALGKSYTTMSGTSMAAPHVAGLVALLKSAQPSLTPDQIEQAIEKSAVDLGPSGRDNDFGYGRVDAVAALAAVASSAPTTPPTTVPTSKVPTSAPTSPASPPKSPSGSPGVPTAPVGKAKPVVVPNVTTARVAYNSTTVTSFTVTAAGRPWVKQPAQLCVAETGKAFQCVDVVTSATGVVTANRVATAGYQLQLRIAATGGNEAATGTATYTVQSTVSAVHGAGRSMTIKIASPAGVNVDVQQLVGGAWRTGLRFTTRSTTTNYVVSNLTSRSQYRVVVAGTATIAGATSAVVVG</sequence>
<dbReference type="PROSITE" id="PS00136">
    <property type="entry name" value="SUBTILASE_ASP"/>
    <property type="match status" value="1"/>
</dbReference>
<feature type="compositionally biased region" description="Low complexity" evidence="10">
    <location>
        <begin position="432"/>
        <end position="445"/>
    </location>
</feature>
<evidence type="ECO:0000256" key="1">
    <source>
        <dbReference type="ARBA" id="ARBA00004613"/>
    </source>
</evidence>
<keyword evidence="5 8" id="KW-0378">Hydrolase</keyword>
<dbReference type="AlphaFoldDB" id="A0A239DCT9"/>
<comment type="similarity">
    <text evidence="2 8 9">Belongs to the peptidase S8 family.</text>
</comment>
<gene>
    <name evidence="12" type="ORF">SAMN06264365_11391</name>
</gene>
<dbReference type="PANTHER" id="PTHR43806:SF11">
    <property type="entry name" value="CEREVISIN-RELATED"/>
    <property type="match status" value="1"/>
</dbReference>
<evidence type="ECO:0000256" key="4">
    <source>
        <dbReference type="ARBA" id="ARBA00022670"/>
    </source>
</evidence>
<dbReference type="PANTHER" id="PTHR43806">
    <property type="entry name" value="PEPTIDASE S8"/>
    <property type="match status" value="1"/>
</dbReference>
<dbReference type="GO" id="GO:0005576">
    <property type="term" value="C:extracellular region"/>
    <property type="evidence" value="ECO:0007669"/>
    <property type="project" value="UniProtKB-SubCell"/>
</dbReference>
<dbReference type="CDD" id="cd07484">
    <property type="entry name" value="Peptidases_S8_Thermitase_like"/>
    <property type="match status" value="1"/>
</dbReference>
<keyword evidence="13" id="KW-1185">Reference proteome</keyword>
<feature type="domain" description="Peptidase S8/S53" evidence="11">
    <location>
        <begin position="139"/>
        <end position="389"/>
    </location>
</feature>
<evidence type="ECO:0000256" key="9">
    <source>
        <dbReference type="RuleBase" id="RU003355"/>
    </source>
</evidence>
<dbReference type="InterPro" id="IPR034084">
    <property type="entry name" value="Thermitase-like_dom"/>
</dbReference>
<dbReference type="GO" id="GO:0006508">
    <property type="term" value="P:proteolysis"/>
    <property type="evidence" value="ECO:0007669"/>
    <property type="project" value="UniProtKB-KW"/>
</dbReference>
<protein>
    <submittedName>
        <fullName evidence="12">Type VII secretion-associated serine protease mycosin</fullName>
    </submittedName>
</protein>
<keyword evidence="4 8" id="KW-0645">Protease</keyword>
<evidence type="ECO:0000256" key="10">
    <source>
        <dbReference type="SAM" id="MobiDB-lite"/>
    </source>
</evidence>
<dbReference type="GO" id="GO:0004252">
    <property type="term" value="F:serine-type endopeptidase activity"/>
    <property type="evidence" value="ECO:0007669"/>
    <property type="project" value="UniProtKB-UniRule"/>
</dbReference>
<evidence type="ECO:0000256" key="2">
    <source>
        <dbReference type="ARBA" id="ARBA00011073"/>
    </source>
</evidence>
<dbReference type="PROSITE" id="PS00138">
    <property type="entry name" value="SUBTILASE_SER"/>
    <property type="match status" value="1"/>
</dbReference>
<dbReference type="RefSeq" id="WP_089296532.1">
    <property type="nucleotide sequence ID" value="NZ_BOMU01000066.1"/>
</dbReference>